<feature type="compositionally biased region" description="Basic and acidic residues" evidence="1">
    <location>
        <begin position="160"/>
        <end position="169"/>
    </location>
</feature>
<feature type="non-terminal residue" evidence="2">
    <location>
        <position position="204"/>
    </location>
</feature>
<dbReference type="AlphaFoldDB" id="X6MIP7"/>
<evidence type="ECO:0000256" key="1">
    <source>
        <dbReference type="SAM" id="MobiDB-lite"/>
    </source>
</evidence>
<accession>X6MIP7</accession>
<organism evidence="2 3">
    <name type="scientific">Reticulomyxa filosa</name>
    <dbReference type="NCBI Taxonomy" id="46433"/>
    <lineage>
        <taxon>Eukaryota</taxon>
        <taxon>Sar</taxon>
        <taxon>Rhizaria</taxon>
        <taxon>Retaria</taxon>
        <taxon>Foraminifera</taxon>
        <taxon>Monothalamids</taxon>
        <taxon>Reticulomyxidae</taxon>
        <taxon>Reticulomyxa</taxon>
    </lineage>
</organism>
<reference evidence="2 3" key="1">
    <citation type="journal article" date="2013" name="Curr. Biol.">
        <title>The Genome of the Foraminiferan Reticulomyxa filosa.</title>
        <authorList>
            <person name="Glockner G."/>
            <person name="Hulsmann N."/>
            <person name="Schleicher M."/>
            <person name="Noegel A.A."/>
            <person name="Eichinger L."/>
            <person name="Gallinger C."/>
            <person name="Pawlowski J."/>
            <person name="Sierra R."/>
            <person name="Euteneuer U."/>
            <person name="Pillet L."/>
            <person name="Moustafa A."/>
            <person name="Platzer M."/>
            <person name="Groth M."/>
            <person name="Szafranski K."/>
            <person name="Schliwa M."/>
        </authorList>
    </citation>
    <scope>NUCLEOTIDE SEQUENCE [LARGE SCALE GENOMIC DNA]</scope>
</reference>
<keyword evidence="3" id="KW-1185">Reference proteome</keyword>
<dbReference type="Proteomes" id="UP000023152">
    <property type="component" value="Unassembled WGS sequence"/>
</dbReference>
<feature type="compositionally biased region" description="Low complexity" evidence="1">
    <location>
        <begin position="179"/>
        <end position="189"/>
    </location>
</feature>
<protein>
    <submittedName>
        <fullName evidence="2">Uncharacterized protein</fullName>
    </submittedName>
</protein>
<evidence type="ECO:0000313" key="3">
    <source>
        <dbReference type="Proteomes" id="UP000023152"/>
    </source>
</evidence>
<evidence type="ECO:0000313" key="2">
    <source>
        <dbReference type="EMBL" id="ETO13317.1"/>
    </source>
</evidence>
<feature type="region of interest" description="Disordered" evidence="1">
    <location>
        <begin position="160"/>
        <end position="195"/>
    </location>
</feature>
<comment type="caution">
    <text evidence="2">The sequence shown here is derived from an EMBL/GenBank/DDBJ whole genome shotgun (WGS) entry which is preliminary data.</text>
</comment>
<gene>
    <name evidence="2" type="ORF">RFI_24059</name>
</gene>
<sequence length="204" mass="23900">MFVVRVIDLLEKNKEGSFEISIAFFFGKNHRGREEKIKILWSEKKNGRRFEILSIFFFFFPQSQFEKDKKVDGGLKIKVFVDEGKEEKKEKCTSKILEFSTRDPQQLTYDELREKIISEFKPSIPGILDDNYSVNVKWKVVSFKDAAELLEDTSRDIDINDDDTLKQEFEDAESDNESDQSNQSDQSSQSDKKNLKLLIKRFGK</sequence>
<name>X6MIP7_RETFI</name>
<proteinExistence type="predicted"/>
<dbReference type="EMBL" id="ASPP01020678">
    <property type="protein sequence ID" value="ETO13317.1"/>
    <property type="molecule type" value="Genomic_DNA"/>
</dbReference>